<dbReference type="Gene3D" id="3.40.50.11010">
    <property type="match status" value="1"/>
</dbReference>
<keyword evidence="1" id="KW-0808">Transferase</keyword>
<dbReference type="SUPFAM" id="SSF53756">
    <property type="entry name" value="UDP-Glycosyltransferase/glycogen phosphorylase"/>
    <property type="match status" value="1"/>
</dbReference>
<organism evidence="1 2">
    <name type="scientific">Paracidovorax valerianellae</name>
    <dbReference type="NCBI Taxonomy" id="187868"/>
    <lineage>
        <taxon>Bacteria</taxon>
        <taxon>Pseudomonadati</taxon>
        <taxon>Pseudomonadota</taxon>
        <taxon>Betaproteobacteria</taxon>
        <taxon>Burkholderiales</taxon>
        <taxon>Comamonadaceae</taxon>
        <taxon>Paracidovorax</taxon>
    </lineage>
</organism>
<proteinExistence type="predicted"/>
<reference evidence="1 2" key="1">
    <citation type="submission" date="2016-10" db="EMBL/GenBank/DDBJ databases">
        <authorList>
            <person name="de Groot N.N."/>
        </authorList>
    </citation>
    <scope>NUCLEOTIDE SEQUENCE [LARGE SCALE GENOMIC DNA]</scope>
    <source>
        <strain evidence="1 2">DSM 16619</strain>
    </source>
</reference>
<name>A0A1G6TET9_9BURK</name>
<sequence>MRALVLGTQSFIDGGTKVGSQHLAQALAAAGWSVDYVPTLSSPVDVVGRQRHARLGRAWGHGLRQRSVSISQGLTEWSLQSLFPAHRLFLRWPWQLAAYGQRCPAPLRDVTFDACIADVAPNMLLMHQITALAKVCRLNDWPQGFARDLHPVLINGLESMVGGPDFNEVWAVSGPLAEYARALNPQSRVVHIPNGVEARLLMPAVQGPVVRQPRSAIYVGGLTAWLDINLLSQAARLLPDWTFAVYAPGAPAQHGWPSNLQWRGSVGRAELPAVLQSHEVGLIPFCEADGRMRYVERPLKFYEYIAAGLGVASTDLGALRDGMGDLACYGNDARAFADAVVQARAQAQARPESFAKAFVQAHDWSARAQTMLARLEMLLA</sequence>
<dbReference type="STRING" id="187868.SAMN05192589_105134"/>
<evidence type="ECO:0000313" key="2">
    <source>
        <dbReference type="Proteomes" id="UP000198781"/>
    </source>
</evidence>
<gene>
    <name evidence="1" type="ORF">SAMN05192589_105134</name>
</gene>
<dbReference type="Proteomes" id="UP000198781">
    <property type="component" value="Unassembled WGS sequence"/>
</dbReference>
<dbReference type="GO" id="GO:0016740">
    <property type="term" value="F:transferase activity"/>
    <property type="evidence" value="ECO:0007669"/>
    <property type="project" value="UniProtKB-KW"/>
</dbReference>
<dbReference type="PANTHER" id="PTHR12526">
    <property type="entry name" value="GLYCOSYLTRANSFERASE"/>
    <property type="match status" value="1"/>
</dbReference>
<dbReference type="EMBL" id="FMZC01000005">
    <property type="protein sequence ID" value="SDD27549.1"/>
    <property type="molecule type" value="Genomic_DNA"/>
</dbReference>
<accession>A0A1G6TET9</accession>
<dbReference type="Pfam" id="PF13692">
    <property type="entry name" value="Glyco_trans_1_4"/>
    <property type="match status" value="1"/>
</dbReference>
<dbReference type="Gene3D" id="3.40.50.2000">
    <property type="entry name" value="Glycogen Phosphorylase B"/>
    <property type="match status" value="1"/>
</dbReference>
<dbReference type="AlphaFoldDB" id="A0A1G6TET9"/>
<keyword evidence="2" id="KW-1185">Reference proteome</keyword>
<dbReference type="OrthoDB" id="9816564at2"/>
<dbReference type="RefSeq" id="WP_092743353.1">
    <property type="nucleotide sequence ID" value="NZ_FMZC01000005.1"/>
</dbReference>
<evidence type="ECO:0000313" key="1">
    <source>
        <dbReference type="EMBL" id="SDD27549.1"/>
    </source>
</evidence>
<protein>
    <submittedName>
        <fullName evidence="1">Glycosyl transferases group 1</fullName>
    </submittedName>
</protein>